<dbReference type="PROSITE" id="PS51882">
    <property type="entry name" value="G_ALPHA"/>
    <property type="match status" value="1"/>
</dbReference>
<evidence type="ECO:0000256" key="1">
    <source>
        <dbReference type="ARBA" id="ARBA00022618"/>
    </source>
</evidence>
<proteinExistence type="predicted"/>
<evidence type="ECO:0000256" key="9">
    <source>
        <dbReference type="ARBA" id="ARBA00059820"/>
    </source>
</evidence>
<dbReference type="Pfam" id="PF00503">
    <property type="entry name" value="G-alpha"/>
    <property type="match status" value="1"/>
</dbReference>
<protein>
    <recommendedName>
        <fullName evidence="10">Guanine nucleotide-binding protein alpha-16 subunit</fullName>
    </recommendedName>
</protein>
<keyword evidence="5 12" id="KW-0460">Magnesium</keyword>
<dbReference type="PANTHER" id="PTHR10218">
    <property type="entry name" value="GTP-BINDING PROTEIN ALPHA SUBUNIT"/>
    <property type="match status" value="1"/>
</dbReference>
<dbReference type="OrthoDB" id="5817230at2759"/>
<feature type="binding site" evidence="12">
    <location>
        <position position="47"/>
    </location>
    <ligand>
        <name>Mg(2+)</name>
        <dbReference type="ChEBI" id="CHEBI:18420"/>
    </ligand>
</feature>
<dbReference type="PRINTS" id="PR00318">
    <property type="entry name" value="GPROTEINA"/>
</dbReference>
<keyword evidence="7" id="KW-0807">Transducer</keyword>
<feature type="binding site" evidence="11">
    <location>
        <begin position="148"/>
        <end position="149"/>
    </location>
    <ligand>
        <name>GTP</name>
        <dbReference type="ChEBI" id="CHEBI:37565"/>
    </ligand>
</feature>
<dbReference type="Gene3D" id="1.10.400.10">
    <property type="entry name" value="GI Alpha 1, domain 2-like"/>
    <property type="match status" value="1"/>
</dbReference>
<dbReference type="AlphaFoldDB" id="A0A9P7CBH8"/>
<dbReference type="GO" id="GO:0031683">
    <property type="term" value="F:G-protein beta/gamma-subunit complex binding"/>
    <property type="evidence" value="ECO:0007669"/>
    <property type="project" value="InterPro"/>
</dbReference>
<comment type="caution">
    <text evidence="13">The sequence shown here is derived from an EMBL/GenBank/DDBJ whole genome shotgun (WGS) entry which is preliminary data.</text>
</comment>
<dbReference type="SUPFAM" id="SSF52540">
    <property type="entry name" value="P-loop containing nucleoside triphosphate hydrolases"/>
    <property type="match status" value="1"/>
</dbReference>
<evidence type="ECO:0000256" key="10">
    <source>
        <dbReference type="ARBA" id="ARBA00069088"/>
    </source>
</evidence>
<dbReference type="InterPro" id="IPR001019">
    <property type="entry name" value="Gprotein_alpha_su"/>
</dbReference>
<name>A0A9P7CBH8_RHIOR</name>
<feature type="binding site" evidence="12">
    <location>
        <position position="179"/>
    </location>
    <ligand>
        <name>Mg(2+)</name>
        <dbReference type="ChEBI" id="CHEBI:18420"/>
    </ligand>
</feature>
<dbReference type="GO" id="GO:0000750">
    <property type="term" value="P:pheromone-dependent signal transduction involved in conjugation with cellular fusion"/>
    <property type="evidence" value="ECO:0007669"/>
    <property type="project" value="TreeGrafter"/>
</dbReference>
<evidence type="ECO:0000256" key="11">
    <source>
        <dbReference type="PIRSR" id="PIRSR601019-1"/>
    </source>
</evidence>
<evidence type="ECO:0000256" key="8">
    <source>
        <dbReference type="ARBA" id="ARBA00023306"/>
    </source>
</evidence>
<dbReference type="GO" id="GO:0003924">
    <property type="term" value="F:GTPase activity"/>
    <property type="evidence" value="ECO:0007669"/>
    <property type="project" value="InterPro"/>
</dbReference>
<keyword evidence="3 11" id="KW-0547">Nucleotide-binding</keyword>
<dbReference type="InterPro" id="IPR027417">
    <property type="entry name" value="P-loop_NTPase"/>
</dbReference>
<dbReference type="EMBL" id="JAANIT010000707">
    <property type="protein sequence ID" value="KAG1545145.1"/>
    <property type="molecule type" value="Genomic_DNA"/>
</dbReference>
<dbReference type="FunFam" id="1.10.400.10:FF:000002">
    <property type="entry name" value="guanine nucleotide-binding protein G(Q) subunit alpha"/>
    <property type="match status" value="1"/>
</dbReference>
<dbReference type="FunFam" id="3.40.50.300:FF:000692">
    <property type="entry name" value="Guanine nucleotide-binding protein subunit alpha"/>
    <property type="match status" value="1"/>
</dbReference>
<dbReference type="CDD" id="cd00066">
    <property type="entry name" value="G-alpha"/>
    <property type="match status" value="1"/>
</dbReference>
<keyword evidence="2 12" id="KW-0479">Metal-binding</keyword>
<gene>
    <name evidence="13" type="ORF">G6F51_005643</name>
</gene>
<reference evidence="13" key="1">
    <citation type="journal article" date="2020" name="Microb. Genom.">
        <title>Genetic diversity of clinical and environmental Mucorales isolates obtained from an investigation of mucormycosis cases among solid organ transplant recipients.</title>
        <authorList>
            <person name="Nguyen M.H."/>
            <person name="Kaul D."/>
            <person name="Muto C."/>
            <person name="Cheng S.J."/>
            <person name="Richter R.A."/>
            <person name="Bruno V.M."/>
            <person name="Liu G."/>
            <person name="Beyhan S."/>
            <person name="Sundermann A.J."/>
            <person name="Mounaud S."/>
            <person name="Pasculle A.W."/>
            <person name="Nierman W.C."/>
            <person name="Driscoll E."/>
            <person name="Cumbie R."/>
            <person name="Clancy C.J."/>
            <person name="Dupont C.L."/>
        </authorList>
    </citation>
    <scope>NUCLEOTIDE SEQUENCE</scope>
    <source>
        <strain evidence="13">GL16</strain>
    </source>
</reference>
<feature type="binding site" evidence="11">
    <location>
        <begin position="267"/>
        <end position="270"/>
    </location>
    <ligand>
        <name>GTP</name>
        <dbReference type="ChEBI" id="CHEBI:37565"/>
    </ligand>
</feature>
<dbReference type="GO" id="GO:0001664">
    <property type="term" value="F:G protein-coupled receptor binding"/>
    <property type="evidence" value="ECO:0007669"/>
    <property type="project" value="InterPro"/>
</dbReference>
<keyword evidence="1" id="KW-0132">Cell division</keyword>
<dbReference type="PANTHER" id="PTHR10218:SF302">
    <property type="entry name" value="GUANINE NUCLEOTIDE-BINDING PROTEIN ALPHA-5 SUBUNIT"/>
    <property type="match status" value="1"/>
</dbReference>
<evidence type="ECO:0000313" key="13">
    <source>
        <dbReference type="EMBL" id="KAG1545145.1"/>
    </source>
</evidence>
<dbReference type="GO" id="GO:0051301">
    <property type="term" value="P:cell division"/>
    <property type="evidence" value="ECO:0007669"/>
    <property type="project" value="UniProtKB-KW"/>
</dbReference>
<evidence type="ECO:0000256" key="4">
    <source>
        <dbReference type="ARBA" id="ARBA00022776"/>
    </source>
</evidence>
<organism evidence="13 14">
    <name type="scientific">Rhizopus oryzae</name>
    <name type="common">Mucormycosis agent</name>
    <name type="synonym">Rhizopus arrhizus var. delemar</name>
    <dbReference type="NCBI Taxonomy" id="64495"/>
    <lineage>
        <taxon>Eukaryota</taxon>
        <taxon>Fungi</taxon>
        <taxon>Fungi incertae sedis</taxon>
        <taxon>Mucoromycota</taxon>
        <taxon>Mucoromycotina</taxon>
        <taxon>Mucoromycetes</taxon>
        <taxon>Mucorales</taxon>
        <taxon>Mucorineae</taxon>
        <taxon>Rhizopodaceae</taxon>
        <taxon>Rhizopus</taxon>
    </lineage>
</organism>
<dbReference type="GO" id="GO:0005834">
    <property type="term" value="C:heterotrimeric G-protein complex"/>
    <property type="evidence" value="ECO:0007669"/>
    <property type="project" value="InterPro"/>
</dbReference>
<dbReference type="InterPro" id="IPR002975">
    <property type="entry name" value="Fungi_Gprotein_alpha"/>
</dbReference>
<dbReference type="SUPFAM" id="SSF47895">
    <property type="entry name" value="Transducin (alpha subunit), insertion domain"/>
    <property type="match status" value="1"/>
</dbReference>
<sequence length="352" mass="40387">MGCCLSVEQVEGKERNKEIDTQIKRDRINMRKEIKMLLLGAGESGKSTILKQMKLIHDGGYTPEERENFKEVIFSNTMQSMIVTLEAMESLGISFRNPQSQIHQKLVMEAPPQTDYLGSELVDAIYSLWSDPGVQECVSRANEFQLNDSARYYFDSILRIGQPNYMPSDQDVLRSRVKSTGITETTFVIDSLTYRMFDVGGQRSERKKWIHCFENVTALMFLVAISEYDQVLFEDASVNRLQESLTLFDSICNSRWFIKTSIILFLNKIDLFKEKLPKSPLGNYFSDYKGGHSYDAACQYLLEKFVCLNTRADTKQIYTHLTCATDTKQIKFVMDAVNDIVVHDNLRNVGLL</sequence>
<feature type="binding site" evidence="11">
    <location>
        <position position="324"/>
    </location>
    <ligand>
        <name>GTP</name>
        <dbReference type="ChEBI" id="CHEBI:37565"/>
    </ligand>
</feature>
<evidence type="ECO:0000256" key="2">
    <source>
        <dbReference type="ARBA" id="ARBA00022723"/>
    </source>
</evidence>
<dbReference type="GO" id="GO:0005737">
    <property type="term" value="C:cytoplasm"/>
    <property type="evidence" value="ECO:0007669"/>
    <property type="project" value="UniProtKB-ARBA"/>
</dbReference>
<feature type="binding site" evidence="11">
    <location>
        <begin position="198"/>
        <end position="202"/>
    </location>
    <ligand>
        <name>GTP</name>
        <dbReference type="ChEBI" id="CHEBI:37565"/>
    </ligand>
</feature>
<dbReference type="PRINTS" id="PR01241">
    <property type="entry name" value="GPROTEINAFNG"/>
</dbReference>
<dbReference type="Gene3D" id="3.40.50.300">
    <property type="entry name" value="P-loop containing nucleotide triphosphate hydrolases"/>
    <property type="match status" value="1"/>
</dbReference>
<dbReference type="SMART" id="SM00275">
    <property type="entry name" value="G_alpha"/>
    <property type="match status" value="1"/>
</dbReference>
<dbReference type="FunFam" id="3.40.50.300:FF:002307">
    <property type="entry name" value="Guanine nucleotide-binding protein G(k) subunit alpha"/>
    <property type="match status" value="1"/>
</dbReference>
<evidence type="ECO:0000256" key="12">
    <source>
        <dbReference type="PIRSR" id="PIRSR601019-2"/>
    </source>
</evidence>
<evidence type="ECO:0000256" key="6">
    <source>
        <dbReference type="ARBA" id="ARBA00023134"/>
    </source>
</evidence>
<evidence type="ECO:0000256" key="3">
    <source>
        <dbReference type="ARBA" id="ARBA00022741"/>
    </source>
</evidence>
<evidence type="ECO:0000256" key="7">
    <source>
        <dbReference type="ARBA" id="ARBA00023224"/>
    </source>
</evidence>
<feature type="binding site" evidence="11">
    <location>
        <begin position="43"/>
        <end position="48"/>
    </location>
    <ligand>
        <name>GTP</name>
        <dbReference type="ChEBI" id="CHEBI:37565"/>
    </ligand>
</feature>
<evidence type="ECO:0000313" key="14">
    <source>
        <dbReference type="Proteomes" id="UP000717996"/>
    </source>
</evidence>
<keyword evidence="6 11" id="KW-0342">GTP-binding</keyword>
<keyword evidence="8" id="KW-0131">Cell cycle</keyword>
<dbReference type="Proteomes" id="UP000717996">
    <property type="component" value="Unassembled WGS sequence"/>
</dbReference>
<comment type="function">
    <text evidence="9">Guanine nucleotide-binding proteins (G proteins) are involved as modulators or transducers in various transmembrane signaling systems. In the 1-cell embryo, probably together with goa-1, controls nuclear rotation and spindle elongation during mitosis. During the first embryonic cell divisons, plays a role in gpr-1/2 cortical localization and in the proper orientation of EMS blastomere mitotic spindle.</text>
</comment>
<evidence type="ECO:0000256" key="5">
    <source>
        <dbReference type="ARBA" id="ARBA00022842"/>
    </source>
</evidence>
<dbReference type="InterPro" id="IPR011025">
    <property type="entry name" value="GproteinA_insert"/>
</dbReference>
<dbReference type="GO" id="GO:0005525">
    <property type="term" value="F:GTP binding"/>
    <property type="evidence" value="ECO:0007669"/>
    <property type="project" value="UniProtKB-KW"/>
</dbReference>
<dbReference type="GO" id="GO:0007186">
    <property type="term" value="P:G protein-coupled receptor signaling pathway"/>
    <property type="evidence" value="ECO:0007669"/>
    <property type="project" value="InterPro"/>
</dbReference>
<dbReference type="GO" id="GO:0046872">
    <property type="term" value="F:metal ion binding"/>
    <property type="evidence" value="ECO:0007669"/>
    <property type="project" value="UniProtKB-KW"/>
</dbReference>
<accession>A0A9P7CBH8</accession>
<dbReference type="GO" id="GO:0007010">
    <property type="term" value="P:cytoskeleton organization"/>
    <property type="evidence" value="ECO:0007669"/>
    <property type="project" value="UniProtKB-ARBA"/>
</dbReference>
<keyword evidence="4" id="KW-0498">Mitosis</keyword>